<evidence type="ECO:0000256" key="11">
    <source>
        <dbReference type="ARBA" id="ARBA00023224"/>
    </source>
</evidence>
<feature type="domain" description="G-protein coupled receptors family 3 profile" evidence="13">
    <location>
        <begin position="554"/>
        <end position="818"/>
    </location>
</feature>
<dbReference type="Gene3D" id="2.10.50.30">
    <property type="entry name" value="GPCR, family 3, nine cysteines domain"/>
    <property type="match status" value="1"/>
</dbReference>
<protein>
    <submittedName>
        <fullName evidence="14">Extracellular calcium-sensing receptor-like</fullName>
    </submittedName>
</protein>
<evidence type="ECO:0000256" key="9">
    <source>
        <dbReference type="ARBA" id="ARBA00023170"/>
    </source>
</evidence>
<feature type="transmembrane region" description="Helical" evidence="12">
    <location>
        <begin position="590"/>
        <end position="613"/>
    </location>
</feature>
<dbReference type="Gene3D" id="3.40.50.2300">
    <property type="match status" value="4"/>
</dbReference>
<dbReference type="InterPro" id="IPR001828">
    <property type="entry name" value="ANF_lig-bd_rcpt"/>
</dbReference>
<feature type="transmembrane region" description="Helical" evidence="12">
    <location>
        <begin position="788"/>
        <end position="806"/>
    </location>
</feature>
<dbReference type="Pfam" id="PF07562">
    <property type="entry name" value="NCD3G"/>
    <property type="match status" value="1"/>
</dbReference>
<keyword evidence="3" id="KW-1003">Cell membrane</keyword>
<evidence type="ECO:0000256" key="4">
    <source>
        <dbReference type="ARBA" id="ARBA00022692"/>
    </source>
</evidence>
<keyword evidence="9 14" id="KW-0675">Receptor</keyword>
<sequence>MEEKLQDRLYGYVSLRSGAVSEEDMLRFPLEHYLQIQVVRYATEEINSNPNILPNISLGFQIYDSCVVLQRELEGTFWMLTGQEKALANFQCQGINRLAAFIGYSTSTNSMLMAHILGLSRYPQVSYFATSSLLSDRTQFPSFFRIVPSDAFQSMGLAQMVLHFGWMWIGLVAMDNEYGQQGIQVIRKELIKSGVCVEFTEYIQKTWPNNIPHIAQVIKRSTSNVVVVFSTDISFIPLLDEILKQNVSQKIWVASEAWAKSAFLSTSTYSSLLAGTLGFAFYGGDIPGFHEFIKHVSLTEPPGEAWYTMFLEEQIGCLLTDLQNFAFPRKKQSRNCTATDEIENFQVLLNNVSNKAILYNLYSAVHVIAHALHDMSSSKIGKGFFINGNCPDNWRFQPWQLLRYMKKINFTLSSGRDMFFDSNGNPPPAYDIVNWQMGPKSTMKQIKVGSYATSSPLDKILFINTSMIQWATGESKRQIPPSVCSKSCQPGFRKASIRGKPICCFECIPCPPGEISNEIDSLKCFTCPWNEWPSIHKNSCFPKYIEFLSYEEPLGITLSSTSVTSSMIPIAILGLLVYHRTSPAVKANNYTLSCLLLVSLSLCFLCSLAFIGYPHLEKCRLRQVTFGMVFALCISCILAKTVMVVLAFRATNPSSSLKTWAKPKVSYLVIGLGVFMQFLICICWLALSPPFQEYNSSYHSEVLVVECNEGSPTAFWGTLVYLGFLALNSFLVAFFARRLPGNFNEAKFITFSMLAFLIVWVSFIPASLSARGKYTVAMEIFAIQSSSWAIVCFMFAPKCYIILLHPNRNIKKHLMRHKYNSVWSSKGFKTLNTQTLPPITCLRDTGSYYMQRHGCSIGQTYRMRKIAMISRCLRYTLLEESEGMSTPGDIIIGGVLPIHVDKIYPKITYKEKPPPAICTEFRVENYQGIQAIRFAVDEINQDPDILPNITLGFDIHDSCTVLQRVVTGTLQVLAGLGQPVPNYRCQQDVPLAALIGHSVSTYSMQIAHILGLYRYPQISYYSTSSLLSDRTQFKSFFRTVPSDAFQTRGLAQLVLHFGWTWVGLVALGDDYGQQGIQLIKRDILRAGACVAFTENIMINRQDRNAPYIARVIKESTAKVVVFFTTDVDLIHVLEEMLKQNVSGKIWVASESWANTPMLDKYSSLLSGTIGFTFYRGTIPGFKDFLNGVQPSMSLGREWNKIFWEQAFNCKFLDDTNLTVNTDLSIEECTGSENLHTLQTNYNDVSNLRVTYNIYTAVHVIAKALHDLNTASYRCAHSARCMIMFYR</sequence>
<evidence type="ECO:0000256" key="5">
    <source>
        <dbReference type="ARBA" id="ARBA00022729"/>
    </source>
</evidence>
<evidence type="ECO:0000256" key="2">
    <source>
        <dbReference type="ARBA" id="ARBA00007242"/>
    </source>
</evidence>
<keyword evidence="11" id="KW-0807">Transducer</keyword>
<keyword evidence="5" id="KW-0732">Signal</keyword>
<keyword evidence="10" id="KW-0325">Glycoprotein</keyword>
<dbReference type="PRINTS" id="PR01535">
    <property type="entry name" value="VOMERONASL2R"/>
</dbReference>
<feature type="transmembrane region" description="Helical" evidence="12">
    <location>
        <begin position="554"/>
        <end position="578"/>
    </location>
</feature>
<feature type="transmembrane region" description="Helical" evidence="12">
    <location>
        <begin position="714"/>
        <end position="736"/>
    </location>
</feature>
<dbReference type="InterPro" id="IPR011500">
    <property type="entry name" value="GPCR_3_9-Cys_dom"/>
</dbReference>
<gene>
    <name evidence="14" type="ORF">PECUL_23A045042</name>
</gene>
<dbReference type="PROSITE" id="PS00981">
    <property type="entry name" value="G_PROTEIN_RECEP_F3_3"/>
    <property type="match status" value="1"/>
</dbReference>
<accession>A0AAD1VXJ6</accession>
<dbReference type="PANTHER" id="PTHR24061">
    <property type="entry name" value="CALCIUM-SENSING RECEPTOR-RELATED"/>
    <property type="match status" value="1"/>
</dbReference>
<feature type="transmembrane region" description="Helical" evidence="12">
    <location>
        <begin position="748"/>
        <end position="768"/>
    </location>
</feature>
<dbReference type="InterPro" id="IPR017978">
    <property type="entry name" value="GPCR_3_C"/>
</dbReference>
<name>A0AAD1VXJ6_PELCU</name>
<feature type="transmembrane region" description="Helical" evidence="12">
    <location>
        <begin position="667"/>
        <end position="687"/>
    </location>
</feature>
<comment type="subcellular location">
    <subcellularLocation>
        <location evidence="1">Cell membrane</location>
        <topology evidence="1">Multi-pass membrane protein</topology>
    </subcellularLocation>
</comment>
<feature type="non-terminal residue" evidence="14">
    <location>
        <position position="1286"/>
    </location>
</feature>
<evidence type="ECO:0000259" key="13">
    <source>
        <dbReference type="PROSITE" id="PS50259"/>
    </source>
</evidence>
<dbReference type="Pfam" id="PF00003">
    <property type="entry name" value="7tm_3"/>
    <property type="match status" value="1"/>
</dbReference>
<keyword evidence="8 12" id="KW-0472">Membrane</keyword>
<dbReference type="InterPro" id="IPR000337">
    <property type="entry name" value="GPCR_3"/>
</dbReference>
<dbReference type="FunFam" id="3.40.50.2300:FF:000016">
    <property type="entry name" value="Taste 1 receptor member 2"/>
    <property type="match status" value="2"/>
</dbReference>
<evidence type="ECO:0000256" key="8">
    <source>
        <dbReference type="ARBA" id="ARBA00023136"/>
    </source>
</evidence>
<evidence type="ECO:0000256" key="10">
    <source>
        <dbReference type="ARBA" id="ARBA00023180"/>
    </source>
</evidence>
<evidence type="ECO:0000256" key="12">
    <source>
        <dbReference type="SAM" id="Phobius"/>
    </source>
</evidence>
<evidence type="ECO:0000313" key="15">
    <source>
        <dbReference type="Proteomes" id="UP001295444"/>
    </source>
</evidence>
<feature type="transmembrane region" description="Helical" evidence="12">
    <location>
        <begin position="625"/>
        <end position="646"/>
    </location>
</feature>
<dbReference type="InterPro" id="IPR004073">
    <property type="entry name" value="GPCR_3_vmron_rcpt_2"/>
</dbReference>
<organism evidence="14 15">
    <name type="scientific">Pelobates cultripes</name>
    <name type="common">Western spadefoot toad</name>
    <dbReference type="NCBI Taxonomy" id="61616"/>
    <lineage>
        <taxon>Eukaryota</taxon>
        <taxon>Metazoa</taxon>
        <taxon>Chordata</taxon>
        <taxon>Craniata</taxon>
        <taxon>Vertebrata</taxon>
        <taxon>Euteleostomi</taxon>
        <taxon>Amphibia</taxon>
        <taxon>Batrachia</taxon>
        <taxon>Anura</taxon>
        <taxon>Pelobatoidea</taxon>
        <taxon>Pelobatidae</taxon>
        <taxon>Pelobates</taxon>
    </lineage>
</organism>
<dbReference type="FunFam" id="3.40.50.2300:FF:000728">
    <property type="entry name" value="Uncharacterized protein"/>
    <property type="match status" value="1"/>
</dbReference>
<dbReference type="PANTHER" id="PTHR24061:SF599">
    <property type="entry name" value="G-PROTEIN COUPLED RECEPTORS FAMILY 3 PROFILE DOMAIN-CONTAINING PROTEIN"/>
    <property type="match status" value="1"/>
</dbReference>
<evidence type="ECO:0000313" key="14">
    <source>
        <dbReference type="EMBL" id="CAH2272596.1"/>
    </source>
</evidence>
<dbReference type="GO" id="GO:0004930">
    <property type="term" value="F:G protein-coupled receptor activity"/>
    <property type="evidence" value="ECO:0007669"/>
    <property type="project" value="UniProtKB-KW"/>
</dbReference>
<keyword evidence="7" id="KW-0297">G-protein coupled receptor</keyword>
<dbReference type="GO" id="GO:0005886">
    <property type="term" value="C:plasma membrane"/>
    <property type="evidence" value="ECO:0007669"/>
    <property type="project" value="UniProtKB-SubCell"/>
</dbReference>
<dbReference type="FunFam" id="2.10.50.30:FF:000002">
    <property type="entry name" value="Vomeronasal 2 receptor, h1"/>
    <property type="match status" value="1"/>
</dbReference>
<dbReference type="SUPFAM" id="SSF53822">
    <property type="entry name" value="Periplasmic binding protein-like I"/>
    <property type="match status" value="2"/>
</dbReference>
<dbReference type="InterPro" id="IPR028082">
    <property type="entry name" value="Peripla_BP_I"/>
</dbReference>
<dbReference type="PRINTS" id="PR00248">
    <property type="entry name" value="GPCRMGR"/>
</dbReference>
<proteinExistence type="inferred from homology"/>
<dbReference type="Pfam" id="PF01094">
    <property type="entry name" value="ANF_receptor"/>
    <property type="match status" value="2"/>
</dbReference>
<dbReference type="Proteomes" id="UP001295444">
    <property type="component" value="Chromosome 03"/>
</dbReference>
<evidence type="ECO:0000256" key="1">
    <source>
        <dbReference type="ARBA" id="ARBA00004651"/>
    </source>
</evidence>
<dbReference type="InterPro" id="IPR000068">
    <property type="entry name" value="GPCR_3_Ca_sens_rcpt-rel"/>
</dbReference>
<comment type="similarity">
    <text evidence="2">Belongs to the G-protein coupled receptor 3 family.</text>
</comment>
<evidence type="ECO:0000256" key="6">
    <source>
        <dbReference type="ARBA" id="ARBA00022989"/>
    </source>
</evidence>
<dbReference type="EMBL" id="OW240914">
    <property type="protein sequence ID" value="CAH2272596.1"/>
    <property type="molecule type" value="Genomic_DNA"/>
</dbReference>
<reference evidence="14" key="1">
    <citation type="submission" date="2022-03" db="EMBL/GenBank/DDBJ databases">
        <authorList>
            <person name="Alioto T."/>
            <person name="Alioto T."/>
            <person name="Gomez Garrido J."/>
        </authorList>
    </citation>
    <scope>NUCLEOTIDE SEQUENCE</scope>
</reference>
<evidence type="ECO:0000256" key="7">
    <source>
        <dbReference type="ARBA" id="ARBA00023040"/>
    </source>
</evidence>
<dbReference type="InterPro" id="IPR038550">
    <property type="entry name" value="GPCR_3_9-Cys_sf"/>
</dbReference>
<keyword evidence="4 12" id="KW-0812">Transmembrane</keyword>
<keyword evidence="15" id="KW-1185">Reference proteome</keyword>
<keyword evidence="6 12" id="KW-1133">Transmembrane helix</keyword>
<dbReference type="PROSITE" id="PS50259">
    <property type="entry name" value="G_PROTEIN_RECEP_F3_4"/>
    <property type="match status" value="1"/>
</dbReference>
<evidence type="ECO:0000256" key="3">
    <source>
        <dbReference type="ARBA" id="ARBA00022475"/>
    </source>
</evidence>
<dbReference type="InterPro" id="IPR017979">
    <property type="entry name" value="GPCR_3_CS"/>
</dbReference>